<protein>
    <submittedName>
        <fullName evidence="2">AmmeMemoRadiSam system protein B</fullName>
    </submittedName>
</protein>
<evidence type="ECO:0000256" key="1">
    <source>
        <dbReference type="ARBA" id="ARBA00006315"/>
    </source>
</evidence>
<organism evidence="2 3">
    <name type="scientific">Thermanaerothrix solaris</name>
    <dbReference type="NCBI Taxonomy" id="3058434"/>
    <lineage>
        <taxon>Bacteria</taxon>
        <taxon>Bacillati</taxon>
        <taxon>Chloroflexota</taxon>
        <taxon>Anaerolineae</taxon>
        <taxon>Anaerolineales</taxon>
        <taxon>Anaerolineaceae</taxon>
        <taxon>Thermanaerothrix</taxon>
    </lineage>
</organism>
<keyword evidence="3" id="KW-1185">Reference proteome</keyword>
<proteinExistence type="inferred from homology"/>
<dbReference type="Proteomes" id="UP001254165">
    <property type="component" value="Unassembled WGS sequence"/>
</dbReference>
<sequence length="281" mass="30743">MTVVPEVRPSPIAGLWYSGDPLELAEQVDRYLAEAKLPPLVGEVVGVIAPHAGHRYSGRTAGYAFRTVLDQERDLVVVVSPFHRFHPAPVLTTAHQMYETPLGTIEVAHDLLEELDQGLRRKFQVGLTPIANDDEHSLEIELPFLQRALRGRFRLLPLMLRSKNDTLLKVLGQTLAEVVKGQDYLLVASTDLSHFYPEKVARRLDGEMLRQIARFSPEGVLQAEETGTGYACGVAAVVTVLIAAKALGANHIEILDYTTSADATGDTTSVVGYGAAAILRR</sequence>
<dbReference type="Pfam" id="PF01875">
    <property type="entry name" value="Memo"/>
    <property type="match status" value="1"/>
</dbReference>
<reference evidence="2 3" key="1">
    <citation type="submission" date="2023-07" db="EMBL/GenBank/DDBJ databases">
        <title>Novel species of Thermanaerothrix with wide hydrolytic capabilities.</title>
        <authorList>
            <person name="Zayulina K.S."/>
            <person name="Podosokorskaya O.A."/>
            <person name="Elcheninov A.G."/>
        </authorList>
    </citation>
    <scope>NUCLEOTIDE SEQUENCE [LARGE SCALE GENOMIC DNA]</scope>
    <source>
        <strain evidence="2 3">4228-RoL</strain>
    </source>
</reference>
<dbReference type="Gene3D" id="3.40.830.10">
    <property type="entry name" value="LigB-like"/>
    <property type="match status" value="1"/>
</dbReference>
<comment type="caution">
    <text evidence="2">The sequence shown here is derived from an EMBL/GenBank/DDBJ whole genome shotgun (WGS) entry which is preliminary data.</text>
</comment>
<evidence type="ECO:0000313" key="2">
    <source>
        <dbReference type="EMBL" id="MDT8899286.1"/>
    </source>
</evidence>
<dbReference type="PANTHER" id="PTHR11060:SF0">
    <property type="entry name" value="PROTEIN MEMO1"/>
    <property type="match status" value="1"/>
</dbReference>
<name>A0ABU3NTY5_9CHLR</name>
<comment type="similarity">
    <text evidence="1">Belongs to the MEMO1 family.</text>
</comment>
<dbReference type="RefSeq" id="WP_315625970.1">
    <property type="nucleotide sequence ID" value="NZ_JAUHMF010000002.1"/>
</dbReference>
<accession>A0ABU3NTY5</accession>
<dbReference type="InterPro" id="IPR002737">
    <property type="entry name" value="MEMO1_fam"/>
</dbReference>
<evidence type="ECO:0000313" key="3">
    <source>
        <dbReference type="Proteomes" id="UP001254165"/>
    </source>
</evidence>
<dbReference type="NCBIfam" id="TIGR04336">
    <property type="entry name" value="AmmeMemoSam_B"/>
    <property type="match status" value="1"/>
</dbReference>
<gene>
    <name evidence="2" type="primary">amrB</name>
    <name evidence="2" type="ORF">QYE77_13550</name>
</gene>
<dbReference type="EMBL" id="JAUHMF010000002">
    <property type="protein sequence ID" value="MDT8899286.1"/>
    <property type="molecule type" value="Genomic_DNA"/>
</dbReference>
<dbReference type="PANTHER" id="PTHR11060">
    <property type="entry name" value="PROTEIN MEMO1"/>
    <property type="match status" value="1"/>
</dbReference>
<dbReference type="CDD" id="cd07361">
    <property type="entry name" value="MEMO_like"/>
    <property type="match status" value="1"/>
</dbReference>